<dbReference type="PROSITE" id="PS01318">
    <property type="entry name" value="TSAA_1"/>
    <property type="match status" value="1"/>
</dbReference>
<dbReference type="EMBL" id="LRQG01000002">
    <property type="protein sequence ID" value="KXA45094.1"/>
    <property type="molecule type" value="Genomic_DNA"/>
</dbReference>
<name>A0A133QQC7_9BACT</name>
<dbReference type="GO" id="GO:0008168">
    <property type="term" value="F:methyltransferase activity"/>
    <property type="evidence" value="ECO:0007669"/>
    <property type="project" value="UniProtKB-KW"/>
</dbReference>
<dbReference type="InterPro" id="IPR023370">
    <property type="entry name" value="TrmO-like_N"/>
</dbReference>
<accession>A0A133QQC7</accession>
<dbReference type="PROSITE" id="PS51668">
    <property type="entry name" value="TSAA_2"/>
    <property type="match status" value="1"/>
</dbReference>
<dbReference type="Gene3D" id="2.40.30.70">
    <property type="entry name" value="YaeB-like"/>
    <property type="match status" value="1"/>
</dbReference>
<reference evidence="5" key="1">
    <citation type="submission" date="2016-01" db="EMBL/GenBank/DDBJ databases">
        <authorList>
            <person name="Mitreva M."/>
            <person name="Pepin K.H."/>
            <person name="Mihindukulasuriya K.A."/>
            <person name="Fulton R."/>
            <person name="Fronick C."/>
            <person name="O'Laughlin M."/>
            <person name="Miner T."/>
            <person name="Herter B."/>
            <person name="Rosa B.A."/>
            <person name="Cordes M."/>
            <person name="Tomlinson C."/>
            <person name="Wollam A."/>
            <person name="Palsikar V.B."/>
            <person name="Mardis E.R."/>
            <person name="Wilson R.K."/>
        </authorList>
    </citation>
    <scope>NUCLEOTIDE SEQUENCE [LARGE SCALE GENOMIC DNA]</scope>
    <source>
        <strain evidence="5">MJR7716</strain>
    </source>
</reference>
<organism evidence="4 5">
    <name type="scientific">Prevotella corporis</name>
    <dbReference type="NCBI Taxonomy" id="28128"/>
    <lineage>
        <taxon>Bacteria</taxon>
        <taxon>Pseudomonadati</taxon>
        <taxon>Bacteroidota</taxon>
        <taxon>Bacteroidia</taxon>
        <taxon>Bacteroidales</taxon>
        <taxon>Prevotellaceae</taxon>
        <taxon>Prevotella</taxon>
    </lineage>
</organism>
<dbReference type="AlphaFoldDB" id="A0A133QQC7"/>
<dbReference type="CDD" id="cd09281">
    <property type="entry name" value="UPF0066"/>
    <property type="match status" value="1"/>
</dbReference>
<comment type="similarity">
    <text evidence="2">Belongs to the tRNA methyltransferase O family.</text>
</comment>
<dbReference type="Pfam" id="PF01980">
    <property type="entry name" value="TrmO_N"/>
    <property type="match status" value="1"/>
</dbReference>
<feature type="domain" description="TsaA-like" evidence="3">
    <location>
        <begin position="4"/>
        <end position="145"/>
    </location>
</feature>
<keyword evidence="5" id="KW-1185">Reference proteome</keyword>
<dbReference type="InterPro" id="IPR036413">
    <property type="entry name" value="YaeB-like_sf"/>
</dbReference>
<dbReference type="SUPFAM" id="SSF118196">
    <property type="entry name" value="YaeB-like"/>
    <property type="match status" value="1"/>
</dbReference>
<evidence type="ECO:0000256" key="1">
    <source>
        <dbReference type="ARBA" id="ARBA00022691"/>
    </source>
</evidence>
<dbReference type="PATRIC" id="fig|28128.5.peg.59"/>
<dbReference type="NCBIfam" id="TIGR00104">
    <property type="entry name" value="tRNA_TsaA"/>
    <property type="match status" value="1"/>
</dbReference>
<dbReference type="RefSeq" id="WP_028901941.1">
    <property type="nucleotide sequence ID" value="NZ_BAAAXP010000043.1"/>
</dbReference>
<sequence>MKEIEPIAYFRSPFTSKFGIPRQSGLVHELRGTIVLEPKFNREEALRGLEGFDYLWMIWGFSANSSEAWKDGDSLTVRPPRLGGNKRIGVFASRSPFRPNGLGLSSVRIVEIKSGEIIVEGADLMDGTPVYDIKPYLPYVDSHAKARGGFTDGNDWATLMVVFPDELKARFQPDDAKALEEVLSQGPHPKYQHDHSRIYGMPFAGKDVKFRVENDKCWVLDVVET</sequence>
<dbReference type="Proteomes" id="UP000070533">
    <property type="component" value="Unassembled WGS sequence"/>
</dbReference>
<dbReference type="GO" id="GO:0032259">
    <property type="term" value="P:methylation"/>
    <property type="evidence" value="ECO:0007669"/>
    <property type="project" value="UniProtKB-KW"/>
</dbReference>
<dbReference type="InterPro" id="IPR041369">
    <property type="entry name" value="TrmO_C"/>
</dbReference>
<evidence type="ECO:0000313" key="5">
    <source>
        <dbReference type="Proteomes" id="UP000070533"/>
    </source>
</evidence>
<dbReference type="eggNOG" id="COG1720">
    <property type="taxonomic scope" value="Bacteria"/>
</dbReference>
<comment type="caution">
    <text evidence="4">The sequence shown here is derived from an EMBL/GenBank/DDBJ whole genome shotgun (WGS) entry which is preliminary data.</text>
</comment>
<dbReference type="PANTHER" id="PTHR12818">
    <property type="entry name" value="TRNA (ADENINE(37)-N6)-METHYLTRANSFERASE"/>
    <property type="match status" value="1"/>
</dbReference>
<dbReference type="Gene3D" id="3.30.2310.10">
    <property type="entry name" value="YaeB-like"/>
    <property type="match status" value="1"/>
</dbReference>
<protein>
    <submittedName>
        <fullName evidence="4">Methyltransferase, YaeB family</fullName>
    </submittedName>
</protein>
<keyword evidence="4" id="KW-0489">Methyltransferase</keyword>
<evidence type="ECO:0000259" key="3">
    <source>
        <dbReference type="PROSITE" id="PS51668"/>
    </source>
</evidence>
<dbReference type="OrthoDB" id="9804309at2"/>
<dbReference type="Pfam" id="PF18389">
    <property type="entry name" value="TrmO_C"/>
    <property type="match status" value="1"/>
</dbReference>
<dbReference type="InterPro" id="IPR023368">
    <property type="entry name" value="UPF0066_cons_site"/>
</dbReference>
<proteinExistence type="inferred from homology"/>
<keyword evidence="1" id="KW-0949">S-adenosyl-L-methionine</keyword>
<evidence type="ECO:0000313" key="4">
    <source>
        <dbReference type="EMBL" id="KXA45094.1"/>
    </source>
</evidence>
<gene>
    <name evidence="4" type="ORF">HMPREF3226_00061</name>
</gene>
<evidence type="ECO:0000256" key="2">
    <source>
        <dbReference type="ARBA" id="ARBA00033753"/>
    </source>
</evidence>
<dbReference type="InterPro" id="IPR036414">
    <property type="entry name" value="YaeB_N_sf"/>
</dbReference>
<dbReference type="PANTHER" id="PTHR12818:SF0">
    <property type="entry name" value="TRNA (ADENINE(37)-N6)-METHYLTRANSFERASE"/>
    <property type="match status" value="1"/>
</dbReference>
<dbReference type="InterPro" id="IPR040372">
    <property type="entry name" value="YaeB-like"/>
</dbReference>
<keyword evidence="4" id="KW-0808">Transferase</keyword>